<sequence>MRLVELRKPISFIGRKADKHGKIQRRIFIMAKPVIVANLLLLADEWQSGKSQAELIPELIDLGFDTIEIRREYFRDFNKEIPEVAQLAKEHNLTLYYSVPDEVFVDGQVNPKLQSYLDEGKQLGIKKIKWNTGDFAHFDGDLAAALNPLIAQGIEVNIENDQTQTSGTLAPVEKFLAAIKAAHVDLGYVYDLGNWPFVGEDPVAAAKALTQYVRYIHVKDDITTGEKPVTVPLDEGDLPWREILDILPQDVPVAIEYPTTDHAVITTGKDKVAAYYDAK</sequence>
<gene>
    <name evidence="2" type="ORF">FC91_GL002879</name>
</gene>
<dbReference type="PATRIC" id="fig|1122147.4.peg.2965"/>
<keyword evidence="2" id="KW-0413">Isomerase</keyword>
<evidence type="ECO:0000313" key="3">
    <source>
        <dbReference type="Proteomes" id="UP000050949"/>
    </source>
</evidence>
<accession>A0A0R1X9J7</accession>
<dbReference type="InterPro" id="IPR036237">
    <property type="entry name" value="Xyl_isomerase-like_sf"/>
</dbReference>
<evidence type="ECO:0000259" key="1">
    <source>
        <dbReference type="Pfam" id="PF01261"/>
    </source>
</evidence>
<protein>
    <submittedName>
        <fullName evidence="2">Sugar phosphate isomerase epimerase</fullName>
    </submittedName>
</protein>
<organism evidence="2 3">
    <name type="scientific">Schleiferilactobacillus harbinensis DSM 16991</name>
    <dbReference type="NCBI Taxonomy" id="1122147"/>
    <lineage>
        <taxon>Bacteria</taxon>
        <taxon>Bacillati</taxon>
        <taxon>Bacillota</taxon>
        <taxon>Bacilli</taxon>
        <taxon>Lactobacillales</taxon>
        <taxon>Lactobacillaceae</taxon>
        <taxon>Schleiferilactobacillus</taxon>
    </lineage>
</organism>
<dbReference type="GO" id="GO:0016853">
    <property type="term" value="F:isomerase activity"/>
    <property type="evidence" value="ECO:0007669"/>
    <property type="project" value="UniProtKB-KW"/>
</dbReference>
<dbReference type="InterPro" id="IPR050312">
    <property type="entry name" value="IolE/XylAMocC-like"/>
</dbReference>
<feature type="domain" description="Xylose isomerase-like TIM barrel" evidence="1">
    <location>
        <begin position="60"/>
        <end position="259"/>
    </location>
</feature>
<dbReference type="PANTHER" id="PTHR12110">
    <property type="entry name" value="HYDROXYPYRUVATE ISOMERASE"/>
    <property type="match status" value="1"/>
</dbReference>
<dbReference type="Pfam" id="PF01261">
    <property type="entry name" value="AP_endonuc_2"/>
    <property type="match status" value="1"/>
</dbReference>
<dbReference type="AlphaFoldDB" id="A0A0R1X9J7"/>
<comment type="caution">
    <text evidence="2">The sequence shown here is derived from an EMBL/GenBank/DDBJ whole genome shotgun (WGS) entry which is preliminary data.</text>
</comment>
<dbReference type="InterPro" id="IPR013022">
    <property type="entry name" value="Xyl_isomerase-like_TIM-brl"/>
</dbReference>
<dbReference type="EMBL" id="AZFW01000063">
    <property type="protein sequence ID" value="KRM26798.1"/>
    <property type="molecule type" value="Genomic_DNA"/>
</dbReference>
<dbReference type="Gene3D" id="3.20.20.150">
    <property type="entry name" value="Divalent-metal-dependent TIM barrel enzymes"/>
    <property type="match status" value="1"/>
</dbReference>
<name>A0A0R1X9J7_9LACO</name>
<dbReference type="SUPFAM" id="SSF51658">
    <property type="entry name" value="Xylose isomerase-like"/>
    <property type="match status" value="1"/>
</dbReference>
<reference evidence="2 3" key="1">
    <citation type="journal article" date="2015" name="Genome Announc.">
        <title>Expanding the biotechnology potential of lactobacilli through comparative genomics of 213 strains and associated genera.</title>
        <authorList>
            <person name="Sun Z."/>
            <person name="Harris H.M."/>
            <person name="McCann A."/>
            <person name="Guo C."/>
            <person name="Argimon S."/>
            <person name="Zhang W."/>
            <person name="Yang X."/>
            <person name="Jeffery I.B."/>
            <person name="Cooney J.C."/>
            <person name="Kagawa T.F."/>
            <person name="Liu W."/>
            <person name="Song Y."/>
            <person name="Salvetti E."/>
            <person name="Wrobel A."/>
            <person name="Rasinkangas P."/>
            <person name="Parkhill J."/>
            <person name="Rea M.C."/>
            <person name="O'Sullivan O."/>
            <person name="Ritari J."/>
            <person name="Douillard F.P."/>
            <person name="Paul Ross R."/>
            <person name="Yang R."/>
            <person name="Briner A.E."/>
            <person name="Felis G.E."/>
            <person name="de Vos W.M."/>
            <person name="Barrangou R."/>
            <person name="Klaenhammer T.R."/>
            <person name="Caufield P.W."/>
            <person name="Cui Y."/>
            <person name="Zhang H."/>
            <person name="O'Toole P.W."/>
        </authorList>
    </citation>
    <scope>NUCLEOTIDE SEQUENCE [LARGE SCALE GENOMIC DNA]</scope>
    <source>
        <strain evidence="2 3">DSM 16991</strain>
    </source>
</reference>
<proteinExistence type="predicted"/>
<dbReference type="PANTHER" id="PTHR12110:SF53">
    <property type="entry name" value="BLR5974 PROTEIN"/>
    <property type="match status" value="1"/>
</dbReference>
<dbReference type="Proteomes" id="UP000050949">
    <property type="component" value="Unassembled WGS sequence"/>
</dbReference>
<dbReference type="eggNOG" id="COG1082">
    <property type="taxonomic scope" value="Bacteria"/>
</dbReference>
<evidence type="ECO:0000313" key="2">
    <source>
        <dbReference type="EMBL" id="KRM26798.1"/>
    </source>
</evidence>